<evidence type="ECO:0000313" key="9">
    <source>
        <dbReference type="Proteomes" id="UP000694941"/>
    </source>
</evidence>
<feature type="compositionally biased region" description="Polar residues" evidence="5">
    <location>
        <begin position="110"/>
        <end position="126"/>
    </location>
</feature>
<evidence type="ECO:0000256" key="2">
    <source>
        <dbReference type="ARBA" id="ARBA00022801"/>
    </source>
</evidence>
<dbReference type="Pfam" id="PF21365">
    <property type="entry name" value="Glyco_hydro_31_3rd"/>
    <property type="match status" value="1"/>
</dbReference>
<evidence type="ECO:0000256" key="6">
    <source>
        <dbReference type="SAM" id="Phobius"/>
    </source>
</evidence>
<feature type="region of interest" description="Disordered" evidence="5">
    <location>
        <begin position="110"/>
        <end position="134"/>
    </location>
</feature>
<dbReference type="InterPro" id="IPR013780">
    <property type="entry name" value="Glyco_hydro_b"/>
</dbReference>
<dbReference type="InterPro" id="IPR050985">
    <property type="entry name" value="Alpha-glycosidase_related"/>
</dbReference>
<sequence>MSSKEHVLMLKKDTSRIKILVTDEGKKDNTVMEETTYTVNSDPSNPVSQGNGSRKRQRTSIKNLSITWSDMEMNCNPSTEDLMSLESGIHSAEANQATVSSIRSLDTGATISANTTPRESPTQTPTADKKPASLQLSVEDNTWKGSEKSNKVPSGGQLRKNIQNRATRFKAVFRQSKPPDLKFRLILVLLFCCIVALVTFTWFLYHQKLMNLEIGDKIRFHEVQRILHLLRENGEEHLTGYLGLNMPVNLSPYNCQVLQHVLGPNICVEWKYRARLMIGYWHKGNLSCYTVNWQALSHHTNLEDCFSLHGAFWYGMGEIKNISWPLSNISLNMQPFVSGDVYDNDFGSILERYWLSSGGIAIHVDPEVPLYVSLNSSGNERLCFVAKYQGFPYHVAENKLPNLKYTLCTGSDIKSVHLDTMHKFHSLPSNISSSEFLESPVWATGPKFGTSLSQESLQVYANHIMEHGFEAGNILIDIRWQEKEGDLQFRVDNFTNPEEVLNILHHKGFRVLLAVHPYVCVDSVAFLNGTDGMYFITDDKWNVPLLTRWQDSVCAVVDVTNETAAQWFLARLRELKSKYNIDGFVFLGGQSSYLPKFYNFQQLKVNPDTYLTQYVQIASKAGNFMGTGVGFNTQNIAAFVAIAPRTSTWDARTGLRSILPTVLTLELLGYPVVNPGSVGGDVLLVENATLPDKELYLRWLQLAAFMPVVQFSVPPGDYDLDVIKAAKVLFKIREERVLPVMQHSIREYLQTGAPIIRPLWWLEPTKQDAQVLNTQFVIGEEIIVAPILDKGKRNRDIYLPQGWWRDELLGQIQRGGKWLHNYTVPLDKVAYFTRTEKPT</sequence>
<evidence type="ECO:0000259" key="8">
    <source>
        <dbReference type="Pfam" id="PF21365"/>
    </source>
</evidence>
<organism evidence="9 10">
    <name type="scientific">Limulus polyphemus</name>
    <name type="common">Atlantic horseshoe crab</name>
    <dbReference type="NCBI Taxonomy" id="6850"/>
    <lineage>
        <taxon>Eukaryota</taxon>
        <taxon>Metazoa</taxon>
        <taxon>Ecdysozoa</taxon>
        <taxon>Arthropoda</taxon>
        <taxon>Chelicerata</taxon>
        <taxon>Merostomata</taxon>
        <taxon>Xiphosura</taxon>
        <taxon>Limulidae</taxon>
        <taxon>Limulus</taxon>
    </lineage>
</organism>
<gene>
    <name evidence="10" type="primary">LOC106466794</name>
</gene>
<keyword evidence="6" id="KW-0472">Membrane</keyword>
<dbReference type="Pfam" id="PF01055">
    <property type="entry name" value="Glyco_hydro_31_2nd"/>
    <property type="match status" value="1"/>
</dbReference>
<feature type="domain" description="Glycosyl hydrolase family 31 C-terminal" evidence="8">
    <location>
        <begin position="752"/>
        <end position="835"/>
    </location>
</feature>
<keyword evidence="2 4" id="KW-0378">Hydrolase</keyword>
<feature type="region of interest" description="Disordered" evidence="5">
    <location>
        <begin position="35"/>
        <end position="60"/>
    </location>
</feature>
<dbReference type="InterPro" id="IPR017853">
    <property type="entry name" value="GH"/>
</dbReference>
<evidence type="ECO:0000256" key="4">
    <source>
        <dbReference type="RuleBase" id="RU361185"/>
    </source>
</evidence>
<comment type="similarity">
    <text evidence="1 4">Belongs to the glycosyl hydrolase 31 family.</text>
</comment>
<protein>
    <submittedName>
        <fullName evidence="10">Uncharacterized family 31 glucosidase KIAA1161-like isoform X1</fullName>
    </submittedName>
</protein>
<dbReference type="RefSeq" id="XP_022250587.1">
    <property type="nucleotide sequence ID" value="XM_022394879.1"/>
</dbReference>
<dbReference type="Gene3D" id="3.20.20.80">
    <property type="entry name" value="Glycosidases"/>
    <property type="match status" value="1"/>
</dbReference>
<keyword evidence="9" id="KW-1185">Reference proteome</keyword>
<dbReference type="Gene3D" id="2.60.40.1180">
    <property type="entry name" value="Golgi alpha-mannosidase II"/>
    <property type="match status" value="1"/>
</dbReference>
<evidence type="ECO:0000256" key="3">
    <source>
        <dbReference type="ARBA" id="ARBA00023295"/>
    </source>
</evidence>
<dbReference type="GeneID" id="106466794"/>
<accession>A0ABM1T3Y1</accession>
<evidence type="ECO:0000259" key="7">
    <source>
        <dbReference type="Pfam" id="PF01055"/>
    </source>
</evidence>
<dbReference type="SUPFAM" id="SSF51445">
    <property type="entry name" value="(Trans)glycosidases"/>
    <property type="match status" value="1"/>
</dbReference>
<feature type="domain" description="Glycoside hydrolase family 31 TIM barrel" evidence="7">
    <location>
        <begin position="440"/>
        <end position="584"/>
    </location>
</feature>
<evidence type="ECO:0000313" key="10">
    <source>
        <dbReference type="RefSeq" id="XP_022250587.1"/>
    </source>
</evidence>
<dbReference type="SUPFAM" id="SSF51011">
    <property type="entry name" value="Glycosyl hydrolase domain"/>
    <property type="match status" value="1"/>
</dbReference>
<keyword evidence="6" id="KW-0812">Transmembrane</keyword>
<dbReference type="InterPro" id="IPR048395">
    <property type="entry name" value="Glyco_hydro_31_C"/>
</dbReference>
<dbReference type="Proteomes" id="UP000694941">
    <property type="component" value="Unplaced"/>
</dbReference>
<name>A0ABM1T3Y1_LIMPO</name>
<evidence type="ECO:0000256" key="1">
    <source>
        <dbReference type="ARBA" id="ARBA00007806"/>
    </source>
</evidence>
<feature type="transmembrane region" description="Helical" evidence="6">
    <location>
        <begin position="183"/>
        <end position="205"/>
    </location>
</feature>
<dbReference type="PANTHER" id="PTHR43053">
    <property type="entry name" value="GLYCOSIDASE FAMILY 31"/>
    <property type="match status" value="1"/>
</dbReference>
<dbReference type="CDD" id="cd06592">
    <property type="entry name" value="GH31_NET37"/>
    <property type="match status" value="1"/>
</dbReference>
<keyword evidence="3 4" id="KW-0326">Glycosidase</keyword>
<dbReference type="PANTHER" id="PTHR43053:SF4">
    <property type="entry name" value="MYOGENESIS-REGULATING GLYCOSIDASE"/>
    <property type="match status" value="1"/>
</dbReference>
<evidence type="ECO:0000256" key="5">
    <source>
        <dbReference type="SAM" id="MobiDB-lite"/>
    </source>
</evidence>
<reference evidence="10" key="1">
    <citation type="submission" date="2025-08" db="UniProtKB">
        <authorList>
            <consortium name="RefSeq"/>
        </authorList>
    </citation>
    <scope>IDENTIFICATION</scope>
    <source>
        <tissue evidence="10">Muscle</tissue>
    </source>
</reference>
<proteinExistence type="inferred from homology"/>
<keyword evidence="6" id="KW-1133">Transmembrane helix</keyword>
<feature type="compositionally biased region" description="Polar residues" evidence="5">
    <location>
        <begin position="35"/>
        <end position="52"/>
    </location>
</feature>
<dbReference type="InterPro" id="IPR000322">
    <property type="entry name" value="Glyco_hydro_31_TIM"/>
</dbReference>